<evidence type="ECO:0000313" key="3">
    <source>
        <dbReference type="Proteomes" id="UP000789405"/>
    </source>
</evidence>
<feature type="compositionally biased region" description="Polar residues" evidence="1">
    <location>
        <begin position="1"/>
        <end position="58"/>
    </location>
</feature>
<reference evidence="2" key="1">
    <citation type="submission" date="2021-06" db="EMBL/GenBank/DDBJ databases">
        <authorList>
            <person name="Kallberg Y."/>
            <person name="Tangrot J."/>
            <person name="Rosling A."/>
        </authorList>
    </citation>
    <scope>NUCLEOTIDE SEQUENCE</scope>
    <source>
        <strain evidence="2">MA453B</strain>
    </source>
</reference>
<evidence type="ECO:0000313" key="2">
    <source>
        <dbReference type="EMBL" id="CAG8647220.1"/>
    </source>
</evidence>
<name>A0A9N9DNI6_9GLOM</name>
<proteinExistence type="predicted"/>
<organism evidence="2 3">
    <name type="scientific">Dentiscutata erythropus</name>
    <dbReference type="NCBI Taxonomy" id="1348616"/>
    <lineage>
        <taxon>Eukaryota</taxon>
        <taxon>Fungi</taxon>
        <taxon>Fungi incertae sedis</taxon>
        <taxon>Mucoromycota</taxon>
        <taxon>Glomeromycotina</taxon>
        <taxon>Glomeromycetes</taxon>
        <taxon>Diversisporales</taxon>
        <taxon>Gigasporaceae</taxon>
        <taxon>Dentiscutata</taxon>
    </lineage>
</organism>
<gene>
    <name evidence="2" type="ORF">DERYTH_LOCUS9987</name>
</gene>
<accession>A0A9N9DNI6</accession>
<comment type="caution">
    <text evidence="2">The sequence shown here is derived from an EMBL/GenBank/DDBJ whole genome shotgun (WGS) entry which is preliminary data.</text>
</comment>
<sequence>MSQLTRQVIGTQSQSDSNQLRRSQNISGPQNVNQLRRSQNISGSQNVNQLQRTSNIRRQSLRPPNTVAVQHYADLIGGINPNLFDRTQEAENSPPQSAQVSLMLISGFSFQ</sequence>
<keyword evidence="3" id="KW-1185">Reference proteome</keyword>
<dbReference type="AlphaFoldDB" id="A0A9N9DNI6"/>
<dbReference type="EMBL" id="CAJVPY010005631">
    <property type="protein sequence ID" value="CAG8647220.1"/>
    <property type="molecule type" value="Genomic_DNA"/>
</dbReference>
<feature type="region of interest" description="Disordered" evidence="1">
    <location>
        <begin position="1"/>
        <end position="65"/>
    </location>
</feature>
<protein>
    <submittedName>
        <fullName evidence="2">26152_t:CDS:1</fullName>
    </submittedName>
</protein>
<dbReference type="Proteomes" id="UP000789405">
    <property type="component" value="Unassembled WGS sequence"/>
</dbReference>
<evidence type="ECO:0000256" key="1">
    <source>
        <dbReference type="SAM" id="MobiDB-lite"/>
    </source>
</evidence>